<dbReference type="Gene3D" id="1.10.10.10">
    <property type="entry name" value="Winged helix-like DNA-binding domain superfamily/Winged helix DNA-binding domain"/>
    <property type="match status" value="1"/>
</dbReference>
<feature type="coiled-coil region" evidence="2">
    <location>
        <begin position="170"/>
        <end position="469"/>
    </location>
</feature>
<feature type="compositionally biased region" description="Basic and acidic residues" evidence="3">
    <location>
        <begin position="62"/>
        <end position="71"/>
    </location>
</feature>
<evidence type="ECO:0000256" key="2">
    <source>
        <dbReference type="SAM" id="Coils"/>
    </source>
</evidence>
<dbReference type="EMBL" id="JAGTTL010000022">
    <property type="protein sequence ID" value="KAK6305874.1"/>
    <property type="molecule type" value="Genomic_DNA"/>
</dbReference>
<keyword evidence="1 2" id="KW-0175">Coiled coil</keyword>
<feature type="region of interest" description="Disordered" evidence="3">
    <location>
        <begin position="23"/>
        <end position="117"/>
    </location>
</feature>
<evidence type="ECO:0000313" key="5">
    <source>
        <dbReference type="EMBL" id="KAK6305874.1"/>
    </source>
</evidence>
<organism evidence="5 6">
    <name type="scientific">Coregonus suidteri</name>
    <dbReference type="NCBI Taxonomy" id="861788"/>
    <lineage>
        <taxon>Eukaryota</taxon>
        <taxon>Metazoa</taxon>
        <taxon>Chordata</taxon>
        <taxon>Craniata</taxon>
        <taxon>Vertebrata</taxon>
        <taxon>Euteleostomi</taxon>
        <taxon>Actinopterygii</taxon>
        <taxon>Neopterygii</taxon>
        <taxon>Teleostei</taxon>
        <taxon>Protacanthopterygii</taxon>
        <taxon>Salmoniformes</taxon>
        <taxon>Salmonidae</taxon>
        <taxon>Coregoninae</taxon>
        <taxon>Coregonus</taxon>
    </lineage>
</organism>
<gene>
    <name evidence="5" type="ORF">J4Q44_G00246540</name>
</gene>
<name>A0AAN8L4L3_9TELE</name>
<keyword evidence="6" id="KW-1185">Reference proteome</keyword>
<evidence type="ECO:0000256" key="1">
    <source>
        <dbReference type="ARBA" id="ARBA00023054"/>
    </source>
</evidence>
<evidence type="ECO:0000259" key="4">
    <source>
        <dbReference type="Pfam" id="PF25787"/>
    </source>
</evidence>
<protein>
    <recommendedName>
        <fullName evidence="4">Sleeping Beauty transposase HTH domain-containing protein</fullName>
    </recommendedName>
</protein>
<dbReference type="InterPro" id="IPR057667">
    <property type="entry name" value="HTH_SB"/>
</dbReference>
<dbReference type="Pfam" id="PF25787">
    <property type="entry name" value="HTH_SB"/>
    <property type="match status" value="1"/>
</dbReference>
<reference evidence="5 6" key="1">
    <citation type="submission" date="2021-04" db="EMBL/GenBank/DDBJ databases">
        <authorList>
            <person name="De Guttry C."/>
            <person name="Zahm M."/>
            <person name="Klopp C."/>
            <person name="Cabau C."/>
            <person name="Louis A."/>
            <person name="Berthelot C."/>
            <person name="Parey E."/>
            <person name="Roest Crollius H."/>
            <person name="Montfort J."/>
            <person name="Robinson-Rechavi M."/>
            <person name="Bucao C."/>
            <person name="Bouchez O."/>
            <person name="Gislard M."/>
            <person name="Lluch J."/>
            <person name="Milhes M."/>
            <person name="Lampietro C."/>
            <person name="Lopez Roques C."/>
            <person name="Donnadieu C."/>
            <person name="Braasch I."/>
            <person name="Desvignes T."/>
            <person name="Postlethwait J."/>
            <person name="Bobe J."/>
            <person name="Wedekind C."/>
            <person name="Guiguen Y."/>
        </authorList>
    </citation>
    <scope>NUCLEOTIDE SEQUENCE [LARGE SCALE GENOMIC DNA]</scope>
    <source>
        <strain evidence="5">Cs_M1</strain>
        <tissue evidence="5">Blood</tissue>
    </source>
</reference>
<dbReference type="PANTHER" id="PTHR24200">
    <property type="entry name" value="TOUCAN, ISOFORM A"/>
    <property type="match status" value="1"/>
</dbReference>
<dbReference type="GO" id="GO:0008017">
    <property type="term" value="F:microtubule binding"/>
    <property type="evidence" value="ECO:0007669"/>
    <property type="project" value="TreeGrafter"/>
</dbReference>
<accession>A0AAN8L4L3</accession>
<dbReference type="InterPro" id="IPR051293">
    <property type="entry name" value="MTUS1/CCDC69"/>
</dbReference>
<feature type="region of interest" description="Disordered" evidence="3">
    <location>
        <begin position="507"/>
        <end position="590"/>
    </location>
</feature>
<sequence length="590" mass="66523">MALSLQLPIRKEEDLNGWKLKVKETETLTAPDNNKPYKTGESGSQPARSPAKPACPGPLKFANDHLGDPRRNGKGVCVDPPLYRVTNPSSTDLQRGGGPPNYTTRSLQPPSTPALPRRYLPAQPRGSPAEAINQSDSKLSTMAKTKELSKDVRDKIVDLHKAGMGYKTIAKQLGEKNESAAEKEKDLSLEIQRIRDEVASNTAQWERLQKEKAELEVGFEQELGELKLQQEEELAAVEAELRACHSKETEHLRAEHQEEVEEIRTQQQEQMDELTVNHEAAIQELRDMHNITMTTLHEEHARTMRDLRKAHEQQKVTLEEDFEKLRLSLQDQVDTLLFQKSSLRDKAKRFEEALRRSTDEQIGDALAPYQHIEEDLKSLKDVVEMKNNQIHQQEKKISDLERVAQKNVLLEERMQMLQQQNEDLMARIDNNLALSRQLSEENANLQENVEKESSEKKRLSRNNEELLWRLQTSPLCSPCSSPIHRSFSTSPTPSSCLFSSSPGLGGGTGFLPSTPTHGYSPSHRENQNRSPGPATPTHRGFSNQNQSPGPATPTHRGFSNQNQSPGPATPTHRVSPNHRHSPARLNPLMR</sequence>
<feature type="compositionally biased region" description="Polar residues" evidence="3">
    <location>
        <begin position="540"/>
        <end position="549"/>
    </location>
</feature>
<feature type="compositionally biased region" description="Polar residues" evidence="3">
    <location>
        <begin position="557"/>
        <end position="566"/>
    </location>
</feature>
<dbReference type="InterPro" id="IPR036388">
    <property type="entry name" value="WH-like_DNA-bd_sf"/>
</dbReference>
<dbReference type="AlphaFoldDB" id="A0AAN8L4L3"/>
<dbReference type="GO" id="GO:0005634">
    <property type="term" value="C:nucleus"/>
    <property type="evidence" value="ECO:0007669"/>
    <property type="project" value="TreeGrafter"/>
</dbReference>
<comment type="caution">
    <text evidence="5">The sequence shown here is derived from an EMBL/GenBank/DDBJ whole genome shotgun (WGS) entry which is preliminary data.</text>
</comment>
<feature type="domain" description="Sleeping Beauty transposase HTH" evidence="4">
    <location>
        <begin position="142"/>
        <end position="177"/>
    </location>
</feature>
<proteinExistence type="predicted"/>
<dbReference type="PANTHER" id="PTHR24200:SF15">
    <property type="entry name" value="MICROTUBULE-ASSOCIATED TUMOR SUPPRESSOR CANDIDATE 2-LIKE ISOFORM X1"/>
    <property type="match status" value="1"/>
</dbReference>
<evidence type="ECO:0000256" key="3">
    <source>
        <dbReference type="SAM" id="MobiDB-lite"/>
    </source>
</evidence>
<dbReference type="Proteomes" id="UP001356427">
    <property type="component" value="Unassembled WGS sequence"/>
</dbReference>
<dbReference type="GO" id="GO:0005737">
    <property type="term" value="C:cytoplasm"/>
    <property type="evidence" value="ECO:0007669"/>
    <property type="project" value="TreeGrafter"/>
</dbReference>
<evidence type="ECO:0000313" key="6">
    <source>
        <dbReference type="Proteomes" id="UP001356427"/>
    </source>
</evidence>